<accession>A0ABP1PRR9</accession>
<evidence type="ECO:0000313" key="2">
    <source>
        <dbReference type="EMBL" id="CAL8071985.1"/>
    </source>
</evidence>
<keyword evidence="1" id="KW-0732">Signal</keyword>
<dbReference type="Proteomes" id="UP001642540">
    <property type="component" value="Unassembled WGS sequence"/>
</dbReference>
<proteinExistence type="predicted"/>
<feature type="chain" id="PRO_5047322850" evidence="1">
    <location>
        <begin position="19"/>
        <end position="105"/>
    </location>
</feature>
<evidence type="ECO:0000256" key="1">
    <source>
        <dbReference type="SAM" id="SignalP"/>
    </source>
</evidence>
<evidence type="ECO:0000313" key="3">
    <source>
        <dbReference type="Proteomes" id="UP001642540"/>
    </source>
</evidence>
<sequence length="105" mass="11059">MNAVAAAVLLALVAACSGTGVVSTLGGSQLLYQPSLGYSSGYQYVLPSSQYQYQYQPVVSSSNVVSSASVPLTYASSAGVIPSTYYGNYGLNYPYVYNSYIPLKK</sequence>
<feature type="signal peptide" evidence="1">
    <location>
        <begin position="1"/>
        <end position="18"/>
    </location>
</feature>
<reference evidence="2 3" key="1">
    <citation type="submission" date="2024-08" db="EMBL/GenBank/DDBJ databases">
        <authorList>
            <person name="Cucini C."/>
            <person name="Frati F."/>
        </authorList>
    </citation>
    <scope>NUCLEOTIDE SEQUENCE [LARGE SCALE GENOMIC DNA]</scope>
</reference>
<organism evidence="2 3">
    <name type="scientific">Orchesella dallaii</name>
    <dbReference type="NCBI Taxonomy" id="48710"/>
    <lineage>
        <taxon>Eukaryota</taxon>
        <taxon>Metazoa</taxon>
        <taxon>Ecdysozoa</taxon>
        <taxon>Arthropoda</taxon>
        <taxon>Hexapoda</taxon>
        <taxon>Collembola</taxon>
        <taxon>Entomobryomorpha</taxon>
        <taxon>Entomobryoidea</taxon>
        <taxon>Orchesellidae</taxon>
        <taxon>Orchesellinae</taxon>
        <taxon>Orchesella</taxon>
    </lineage>
</organism>
<comment type="caution">
    <text evidence="2">The sequence shown here is derived from an EMBL/GenBank/DDBJ whole genome shotgun (WGS) entry which is preliminary data.</text>
</comment>
<gene>
    <name evidence="2" type="ORF">ODALV1_LOCUS1946</name>
</gene>
<dbReference type="EMBL" id="CAXLJM020000007">
    <property type="protein sequence ID" value="CAL8071985.1"/>
    <property type="molecule type" value="Genomic_DNA"/>
</dbReference>
<name>A0ABP1PRR9_9HEXA</name>
<keyword evidence="3" id="KW-1185">Reference proteome</keyword>
<protein>
    <submittedName>
        <fullName evidence="2">Uncharacterized protein</fullName>
    </submittedName>
</protein>